<dbReference type="Gene3D" id="4.10.240.10">
    <property type="entry name" value="Zn(2)-C6 fungal-type DNA-binding domain"/>
    <property type="match status" value="1"/>
</dbReference>
<dbReference type="InterPro" id="IPR001138">
    <property type="entry name" value="Zn2Cys6_DnaBD"/>
</dbReference>
<dbReference type="PROSITE" id="PS50048">
    <property type="entry name" value="ZN2_CY6_FUNGAL_2"/>
    <property type="match status" value="1"/>
</dbReference>
<proteinExistence type="predicted"/>
<keyword evidence="2" id="KW-0238">DNA-binding</keyword>
<keyword evidence="3" id="KW-0804">Transcription</keyword>
<dbReference type="CDD" id="cd00067">
    <property type="entry name" value="GAL4"/>
    <property type="match status" value="1"/>
</dbReference>
<dbReference type="EMBL" id="JAAOZQ010000130">
    <property type="protein sequence ID" value="KAF7516758.1"/>
    <property type="molecule type" value="Genomic_DNA"/>
</dbReference>
<gene>
    <name evidence="7" type="ORF">PCG10_001964</name>
</gene>
<keyword evidence="8" id="KW-1185">Reference proteome</keyword>
<sequence>MISAESASPKPASIPPPAVRLLCSPSIIFYGLRSQNTLTDWLTGSIHGPVNTNMDYEINAESEPKRRKIRKGTKSCWGCKKRKMKCVYANPSSPADADAICIGCQQRGSKCVSQEFEFVGGRENAGHLERKGRRHTGGKDKDRVARVEALVEQLIRKVDSHGGVELPATSEIPTPRHGIPTPDVASIDQESPRFLSLCKPSDDHGPADADGKYEKLSQRLHESLPSRQVIEMIYNARGRKAILFHEMLNTPYAVLKQNGLKSPDSLLEIPNPSSHPVLIARHLLYIATFLQHLHPNILGEISGLPESLPALMERLAGTAINLVTTNDVFFGSIEGLECVMVESMYYQNGGNLRRSWIANRRAMAIAQMMNLHQNQSRAKYKILDHKTKAHPQFMWFRIVSLDRNLCLMLGLTQGSFDQSMATGTAFRDDIPMGRLERMHCTLASRILERNESGPCGDDFSLTQTLDLELQKAGRSMPSKWWLMPNLDSVTDDPQALFLDMGRLFSQLYHYNLLNQLHLPYMLRSSPERKYEYSKMTCVNASREVLLRFIMFRGYNRNNSCCRTVDFFALMAAITLLLGHLDSHRFTQTSNLLAHQYLSDRAMIEQAQVNMEQISRVNGDTLSAQSADLLHKLLAIDSETADGVNTESVSVQTPESAVLQSSENDNGVVRVQIPYFGTVRIARQGVVSREIANAQSSSSAGQPYAPVIDEHNTDSSEAAVRDLDSGRFGGTAIPSSMTEADYNSIGSVNGPPAQLTSRYQDTVSDALLQNYQDPGLTAGVDDWAFQGVDMAFFDNIMRGLDNGNSPET</sequence>
<dbReference type="Pfam" id="PF00172">
    <property type="entry name" value="Zn_clus"/>
    <property type="match status" value="1"/>
</dbReference>
<name>A0A9P5GF49_PENCR</name>
<dbReference type="CDD" id="cd12148">
    <property type="entry name" value="fungal_TF_MHR"/>
    <property type="match status" value="1"/>
</dbReference>
<evidence type="ECO:0000256" key="3">
    <source>
        <dbReference type="ARBA" id="ARBA00023163"/>
    </source>
</evidence>
<organism evidence="7 8">
    <name type="scientific">Penicillium crustosum</name>
    <name type="common">Blue mold fungus</name>
    <dbReference type="NCBI Taxonomy" id="36656"/>
    <lineage>
        <taxon>Eukaryota</taxon>
        <taxon>Fungi</taxon>
        <taxon>Dikarya</taxon>
        <taxon>Ascomycota</taxon>
        <taxon>Pezizomycotina</taxon>
        <taxon>Eurotiomycetes</taxon>
        <taxon>Eurotiomycetidae</taxon>
        <taxon>Eurotiales</taxon>
        <taxon>Aspergillaceae</taxon>
        <taxon>Penicillium</taxon>
    </lineage>
</organism>
<evidence type="ECO:0000256" key="2">
    <source>
        <dbReference type="ARBA" id="ARBA00023125"/>
    </source>
</evidence>
<evidence type="ECO:0000259" key="6">
    <source>
        <dbReference type="PROSITE" id="PS50048"/>
    </source>
</evidence>
<evidence type="ECO:0000256" key="1">
    <source>
        <dbReference type="ARBA" id="ARBA00023015"/>
    </source>
</evidence>
<accession>A0A9P5GF49</accession>
<dbReference type="SMART" id="SM00066">
    <property type="entry name" value="GAL4"/>
    <property type="match status" value="1"/>
</dbReference>
<evidence type="ECO:0000256" key="4">
    <source>
        <dbReference type="ARBA" id="ARBA00023242"/>
    </source>
</evidence>
<dbReference type="SUPFAM" id="SSF57701">
    <property type="entry name" value="Zn2/Cys6 DNA-binding domain"/>
    <property type="match status" value="1"/>
</dbReference>
<reference evidence="7" key="1">
    <citation type="submission" date="2020-02" db="EMBL/GenBank/DDBJ databases">
        <authorList>
            <person name="Lichtner F.J."/>
        </authorList>
    </citation>
    <scope>NUCLEOTIDE SEQUENCE</scope>
    <source>
        <strain evidence="7">G10</strain>
    </source>
</reference>
<evidence type="ECO:0000313" key="8">
    <source>
        <dbReference type="Proteomes" id="UP000701341"/>
    </source>
</evidence>
<dbReference type="InterPro" id="IPR036864">
    <property type="entry name" value="Zn2-C6_fun-type_DNA-bd_sf"/>
</dbReference>
<protein>
    <recommendedName>
        <fullName evidence="6">Zn(2)-C6 fungal-type domain-containing protein</fullName>
    </recommendedName>
</protein>
<feature type="region of interest" description="Disordered" evidence="5">
    <location>
        <begin position="165"/>
        <end position="186"/>
    </location>
</feature>
<dbReference type="AlphaFoldDB" id="A0A9P5GF49"/>
<dbReference type="GO" id="GO:0003677">
    <property type="term" value="F:DNA binding"/>
    <property type="evidence" value="ECO:0007669"/>
    <property type="project" value="UniProtKB-KW"/>
</dbReference>
<evidence type="ECO:0000256" key="5">
    <source>
        <dbReference type="SAM" id="MobiDB-lite"/>
    </source>
</evidence>
<evidence type="ECO:0000313" key="7">
    <source>
        <dbReference type="EMBL" id="KAF7516758.1"/>
    </source>
</evidence>
<comment type="caution">
    <text evidence="7">The sequence shown here is derived from an EMBL/GenBank/DDBJ whole genome shotgun (WGS) entry which is preliminary data.</text>
</comment>
<keyword evidence="4" id="KW-0539">Nucleus</keyword>
<dbReference type="GO" id="GO:0000981">
    <property type="term" value="F:DNA-binding transcription factor activity, RNA polymerase II-specific"/>
    <property type="evidence" value="ECO:0007669"/>
    <property type="project" value="InterPro"/>
</dbReference>
<dbReference type="Proteomes" id="UP000701341">
    <property type="component" value="Unassembled WGS sequence"/>
</dbReference>
<keyword evidence="1" id="KW-0805">Transcription regulation</keyword>
<dbReference type="GO" id="GO:0008270">
    <property type="term" value="F:zinc ion binding"/>
    <property type="evidence" value="ECO:0007669"/>
    <property type="project" value="InterPro"/>
</dbReference>
<dbReference type="PANTHER" id="PTHR47840:SF1">
    <property type="entry name" value="ZN(II)2CYS6 TRANSCRIPTION FACTOR (EUROFUNG)"/>
    <property type="match status" value="1"/>
</dbReference>
<feature type="domain" description="Zn(2)-C6 fungal-type" evidence="6">
    <location>
        <begin position="75"/>
        <end position="113"/>
    </location>
</feature>
<dbReference type="PANTHER" id="PTHR47840">
    <property type="entry name" value="ZN(II)2CYS6 TRANSCRIPTION FACTOR (EUROFUNG)-RELATED"/>
    <property type="match status" value="1"/>
</dbReference>